<dbReference type="KEGG" id="vg:64766876"/>
<dbReference type="GeneID" id="64766876"/>
<accession>A0A649VSV2</accession>
<feature type="region of interest" description="Disordered" evidence="1">
    <location>
        <begin position="64"/>
        <end position="83"/>
    </location>
</feature>
<name>A0A649VSV2_9CAUD</name>
<organism evidence="2 3">
    <name type="scientific">Gordonia phage Stormageddon</name>
    <dbReference type="NCBI Taxonomy" id="2656541"/>
    <lineage>
        <taxon>Viruses</taxon>
        <taxon>Duplodnaviria</taxon>
        <taxon>Heunggongvirae</taxon>
        <taxon>Uroviricota</taxon>
        <taxon>Caudoviricetes</taxon>
        <taxon>Stormageddonvirus</taxon>
        <taxon>Stormageddonvirus Stormageddon</taxon>
    </lineage>
</organism>
<gene>
    <name evidence="2" type="primary">169</name>
    <name evidence="2" type="ORF">SEA_STORMAGEDDON_169</name>
</gene>
<evidence type="ECO:0000313" key="2">
    <source>
        <dbReference type="EMBL" id="QGJ95029.1"/>
    </source>
</evidence>
<sequence>MKITKVSALSGKTNEMDLDITEDRLLAWQNAADDDPNRFVQHAFPDLTDDEREFLITGVTQEEWDATFPPEEEDMDEADWVGR</sequence>
<dbReference type="EMBL" id="MN586040">
    <property type="protein sequence ID" value="QGJ95029.1"/>
    <property type="molecule type" value="Genomic_DNA"/>
</dbReference>
<protein>
    <submittedName>
        <fullName evidence="2">Uncharacterized protein</fullName>
    </submittedName>
</protein>
<keyword evidence="3" id="KW-1185">Reference proteome</keyword>
<evidence type="ECO:0000313" key="3">
    <source>
        <dbReference type="Proteomes" id="UP000423065"/>
    </source>
</evidence>
<dbReference type="RefSeq" id="YP_010059644.1">
    <property type="nucleotide sequence ID" value="NC_054726.1"/>
</dbReference>
<evidence type="ECO:0000256" key="1">
    <source>
        <dbReference type="SAM" id="MobiDB-lite"/>
    </source>
</evidence>
<dbReference type="Proteomes" id="UP000423065">
    <property type="component" value="Segment"/>
</dbReference>
<proteinExistence type="predicted"/>
<reference evidence="2 3" key="1">
    <citation type="submission" date="2019-10" db="EMBL/GenBank/DDBJ databases">
        <authorList>
            <person name="Garlena R.A."/>
            <person name="Russell D.A."/>
            <person name="Pope W.H."/>
            <person name="Jacobs-Sera D."/>
            <person name="Hatfull G.F."/>
        </authorList>
    </citation>
    <scope>NUCLEOTIDE SEQUENCE [LARGE SCALE GENOMIC DNA]</scope>
</reference>